<comment type="caution">
    <text evidence="2">The sequence shown here is derived from an EMBL/GenBank/DDBJ whole genome shotgun (WGS) entry which is preliminary data.</text>
</comment>
<evidence type="ECO:0000313" key="3">
    <source>
        <dbReference type="Proteomes" id="UP001259832"/>
    </source>
</evidence>
<evidence type="ECO:0000256" key="1">
    <source>
        <dbReference type="SAM" id="MobiDB-lite"/>
    </source>
</evidence>
<dbReference type="Proteomes" id="UP001259832">
    <property type="component" value="Unassembled WGS sequence"/>
</dbReference>
<protein>
    <submittedName>
        <fullName evidence="2">Uncharacterized protein</fullName>
    </submittedName>
</protein>
<evidence type="ECO:0000313" key="2">
    <source>
        <dbReference type="EMBL" id="KAK1935352.1"/>
    </source>
</evidence>
<sequence length="84" mass="9505">MDRKELAAWPDDPVDSQPLKTPAIRSGKQRKGRDQISNIGLLGDLDRRPGIRIKVREFAYDLDRLPRGGVKYFHAISHPCVPQA</sequence>
<proteinExistence type="predicted"/>
<name>A0AAD9GBM0_9STRA</name>
<keyword evidence="3" id="KW-1185">Reference proteome</keyword>
<dbReference type="EMBL" id="JASMQC010000023">
    <property type="protein sequence ID" value="KAK1935352.1"/>
    <property type="molecule type" value="Genomic_DNA"/>
</dbReference>
<gene>
    <name evidence="2" type="ORF">P3T76_010577</name>
</gene>
<feature type="region of interest" description="Disordered" evidence="1">
    <location>
        <begin position="1"/>
        <end position="35"/>
    </location>
</feature>
<reference evidence="2" key="1">
    <citation type="submission" date="2023-08" db="EMBL/GenBank/DDBJ databases">
        <title>Reference Genome Resource for the Citrus Pathogen Phytophthora citrophthora.</title>
        <authorList>
            <person name="Moller H."/>
            <person name="Coetzee B."/>
            <person name="Rose L.J."/>
            <person name="Van Niekerk J.M."/>
        </authorList>
    </citation>
    <scope>NUCLEOTIDE SEQUENCE</scope>
    <source>
        <strain evidence="2">STE-U-9442</strain>
    </source>
</reference>
<dbReference type="AlphaFoldDB" id="A0AAD9GBM0"/>
<organism evidence="2 3">
    <name type="scientific">Phytophthora citrophthora</name>
    <dbReference type="NCBI Taxonomy" id="4793"/>
    <lineage>
        <taxon>Eukaryota</taxon>
        <taxon>Sar</taxon>
        <taxon>Stramenopiles</taxon>
        <taxon>Oomycota</taxon>
        <taxon>Peronosporomycetes</taxon>
        <taxon>Peronosporales</taxon>
        <taxon>Peronosporaceae</taxon>
        <taxon>Phytophthora</taxon>
    </lineage>
</organism>
<accession>A0AAD9GBM0</accession>